<dbReference type="InterPro" id="IPR003615">
    <property type="entry name" value="HNH_nuc"/>
</dbReference>
<keyword evidence="2" id="KW-1185">Reference proteome</keyword>
<dbReference type="GO" id="GO:0003677">
    <property type="term" value="F:DNA binding"/>
    <property type="evidence" value="ECO:0007669"/>
    <property type="project" value="InterPro"/>
</dbReference>
<evidence type="ECO:0000313" key="3">
    <source>
        <dbReference type="WBParaSite" id="Hba_02602"/>
    </source>
</evidence>
<sequence length="489" mass="53190">MPPMDIATYRKEKGLSQSAFADLLTASGSPATQGLVSQWEKGATIPAERVVEIEKATGGEPRPPPDMDMPNHNLRLFAAVVVADLFVRLAIPAVSGRGPSAPRPSRLGIQPSACPTCGQLKRPLPPPASGTDRSTISSWCAAMYPPNRVVYSKSSMPVSGRGCVGSHRQLYRQTGTHHAGHRPGRAGKGITTLGAPGGFGTGFRVGLASTVSPTRFTTNSFPHIGVSVSTSAKAEPPLITADNKSARALSMTQLTQQKLKEFFAYEPDTGLFRCRIGKRAGQVVGHEHHGYIKISIKGHGGIYAHRLAWLYMTGSMPLKHIDHIDCERSNNAWANLRLATPDQNQANTRRTKRNVSGAKGVFHHRWFRRIREVDLMQQLNISFEVGLDRRYRDMRECFASCVYSKGLGRVAAAIDVAPSNLSAMLAGDRNLDSTLVEKYMAEFGDTTPAMYWAAKHLQCATTRQQAALAQLPSLVDQLNRLMAEAGKTP</sequence>
<dbReference type="Gene3D" id="3.90.75.20">
    <property type="match status" value="1"/>
</dbReference>
<dbReference type="InterPro" id="IPR044925">
    <property type="entry name" value="His-Me_finger_sf"/>
</dbReference>
<protein>
    <submittedName>
        <fullName evidence="3">HNHc domain-containing protein</fullName>
    </submittedName>
</protein>
<dbReference type="Pfam" id="PF13392">
    <property type="entry name" value="HNH_3"/>
    <property type="match status" value="1"/>
</dbReference>
<dbReference type="CDD" id="cd00093">
    <property type="entry name" value="HTH_XRE"/>
    <property type="match status" value="1"/>
</dbReference>
<dbReference type="AlphaFoldDB" id="A0A1I7WCZ2"/>
<dbReference type="InterPro" id="IPR010982">
    <property type="entry name" value="Lambda_DNA-bd_dom_sf"/>
</dbReference>
<proteinExistence type="predicted"/>
<reference evidence="3" key="1">
    <citation type="submission" date="2016-11" db="UniProtKB">
        <authorList>
            <consortium name="WormBaseParasite"/>
        </authorList>
    </citation>
    <scope>IDENTIFICATION</scope>
</reference>
<dbReference type="Gene3D" id="1.10.260.40">
    <property type="entry name" value="lambda repressor-like DNA-binding domains"/>
    <property type="match status" value="1"/>
</dbReference>
<dbReference type="GO" id="GO:0005634">
    <property type="term" value="C:nucleus"/>
    <property type="evidence" value="ECO:0007669"/>
    <property type="project" value="UniProtKB-ARBA"/>
</dbReference>
<dbReference type="Proteomes" id="UP000095283">
    <property type="component" value="Unplaced"/>
</dbReference>
<evidence type="ECO:0000313" key="2">
    <source>
        <dbReference type="Proteomes" id="UP000095283"/>
    </source>
</evidence>
<organism evidence="2 3">
    <name type="scientific">Heterorhabditis bacteriophora</name>
    <name type="common">Entomopathogenic nematode worm</name>
    <dbReference type="NCBI Taxonomy" id="37862"/>
    <lineage>
        <taxon>Eukaryota</taxon>
        <taxon>Metazoa</taxon>
        <taxon>Ecdysozoa</taxon>
        <taxon>Nematoda</taxon>
        <taxon>Chromadorea</taxon>
        <taxon>Rhabditida</taxon>
        <taxon>Rhabditina</taxon>
        <taxon>Rhabditomorpha</taxon>
        <taxon>Strongyloidea</taxon>
        <taxon>Heterorhabditidae</taxon>
        <taxon>Heterorhabditis</taxon>
    </lineage>
</organism>
<dbReference type="WBParaSite" id="Hba_02602">
    <property type="protein sequence ID" value="Hba_02602"/>
    <property type="gene ID" value="Hba_02602"/>
</dbReference>
<dbReference type="InterPro" id="IPR001387">
    <property type="entry name" value="Cro/C1-type_HTH"/>
</dbReference>
<accession>A0A1I7WCZ2</accession>
<evidence type="ECO:0000259" key="1">
    <source>
        <dbReference type="Pfam" id="PF13392"/>
    </source>
</evidence>
<name>A0A1I7WCZ2_HETBA</name>
<dbReference type="SUPFAM" id="SSF54060">
    <property type="entry name" value="His-Me finger endonucleases"/>
    <property type="match status" value="1"/>
</dbReference>
<feature type="domain" description="HNH nuclease" evidence="1">
    <location>
        <begin position="303"/>
        <end position="345"/>
    </location>
</feature>